<dbReference type="InterPro" id="IPR027417">
    <property type="entry name" value="P-loop_NTPase"/>
</dbReference>
<dbReference type="InterPro" id="IPR040632">
    <property type="entry name" value="Sulfotransfer_4"/>
</dbReference>
<organism evidence="1">
    <name type="scientific">Alexandrium catenella</name>
    <name type="common">Red tide dinoflagellate</name>
    <name type="synonym">Gonyaulax catenella</name>
    <dbReference type="NCBI Taxonomy" id="2925"/>
    <lineage>
        <taxon>Eukaryota</taxon>
        <taxon>Sar</taxon>
        <taxon>Alveolata</taxon>
        <taxon>Dinophyceae</taxon>
        <taxon>Gonyaulacales</taxon>
        <taxon>Pyrocystaceae</taxon>
        <taxon>Alexandrium</taxon>
    </lineage>
</organism>
<dbReference type="SUPFAM" id="SSF52540">
    <property type="entry name" value="P-loop containing nucleoside triphosphate hydrolases"/>
    <property type="match status" value="1"/>
</dbReference>
<reference evidence="1" key="1">
    <citation type="submission" date="2021-01" db="EMBL/GenBank/DDBJ databases">
        <authorList>
            <person name="Corre E."/>
            <person name="Pelletier E."/>
            <person name="Niang G."/>
            <person name="Scheremetjew M."/>
            <person name="Finn R."/>
            <person name="Kale V."/>
            <person name="Holt S."/>
            <person name="Cochrane G."/>
            <person name="Meng A."/>
            <person name="Brown T."/>
            <person name="Cohen L."/>
        </authorList>
    </citation>
    <scope>NUCLEOTIDE SEQUENCE</scope>
    <source>
        <strain evidence="1">OF101</strain>
    </source>
</reference>
<dbReference type="AlphaFoldDB" id="A0A7S1RWM2"/>
<gene>
    <name evidence="1" type="ORF">ACAT0790_LOCUS54802</name>
</gene>
<dbReference type="Gene3D" id="3.40.50.300">
    <property type="entry name" value="P-loop containing nucleotide triphosphate hydrolases"/>
    <property type="match status" value="1"/>
</dbReference>
<dbReference type="PANTHER" id="PTHR36978">
    <property type="entry name" value="P-LOOP CONTAINING NUCLEOTIDE TRIPHOSPHATE HYDROLASE"/>
    <property type="match status" value="1"/>
</dbReference>
<evidence type="ECO:0000313" key="1">
    <source>
        <dbReference type="EMBL" id="CAD9178033.1"/>
    </source>
</evidence>
<dbReference type="EMBL" id="HBGE01092046">
    <property type="protein sequence ID" value="CAD9178033.1"/>
    <property type="molecule type" value="Transcribed_RNA"/>
</dbReference>
<name>A0A7S1RWM2_ALECA</name>
<evidence type="ECO:0008006" key="2">
    <source>
        <dbReference type="Google" id="ProtNLM"/>
    </source>
</evidence>
<dbReference type="PANTHER" id="PTHR36978:SF4">
    <property type="entry name" value="P-LOOP CONTAINING NUCLEOSIDE TRIPHOSPHATE HYDROLASE PROTEIN"/>
    <property type="match status" value="1"/>
</dbReference>
<accession>A0A7S1RWM2</accession>
<protein>
    <recommendedName>
        <fullName evidence="2">Protein-tyrosine sulfotransferase</fullName>
    </recommendedName>
</protein>
<proteinExistence type="predicted"/>
<dbReference type="Pfam" id="PF17784">
    <property type="entry name" value="Sulfotransfer_4"/>
    <property type="match status" value="1"/>
</dbReference>
<sequence>MSPHQSRLLLWFRIPCELQLVMGRLAAAFLGASLLQHAPALRLGQPQVDQFEEFNGHLQREMARNTEVVPPSKEIKVIGAGATRTGTQSMLVAMEILGFRTAHQESTFNLTRRQKWLEWERGGPFEPALQTLLDDGVVATTGDDPWGAAYKELLQRFPNAKVVMTKHPRGAEGWLKSVEKAVSRPLVEYTRGHKNGFSDYWDFVFEGCVRIRQCPVNETMTDDMRKKCMENYEENMNEVRRSVPPNQLLEFSVTDGWDPLVKFLGVPKPSVPFPKVDMMNSLGGGEFSAVSDEFDAKILKFPRNGYY</sequence>